<feature type="region of interest" description="Disordered" evidence="1">
    <location>
        <begin position="1"/>
        <end position="69"/>
    </location>
</feature>
<name>A0A2T0AB72_RHOTO</name>
<organism evidence="2 3">
    <name type="scientific">Rhodotorula toruloides</name>
    <name type="common">Yeast</name>
    <name type="synonym">Rhodosporidium toruloides</name>
    <dbReference type="NCBI Taxonomy" id="5286"/>
    <lineage>
        <taxon>Eukaryota</taxon>
        <taxon>Fungi</taxon>
        <taxon>Dikarya</taxon>
        <taxon>Basidiomycota</taxon>
        <taxon>Pucciniomycotina</taxon>
        <taxon>Microbotryomycetes</taxon>
        <taxon>Sporidiobolales</taxon>
        <taxon>Sporidiobolaceae</taxon>
        <taxon>Rhodotorula</taxon>
    </lineage>
</organism>
<evidence type="ECO:0000256" key="1">
    <source>
        <dbReference type="SAM" id="MobiDB-lite"/>
    </source>
</evidence>
<evidence type="ECO:0000313" key="2">
    <source>
        <dbReference type="EMBL" id="PRQ75216.1"/>
    </source>
</evidence>
<sequence length="149" mass="16865">MHSEHRIQPYVIRRNRTARKASSHRANERGLGRETPLTAVGWPAELRRSLDLQKKPSRPQRRKEARDPAQLPAYCLLEVEITRTTRASCPSRRSSPSLASSVKRVRVVESSSYSPSWAKHCWRTAFATDYPAMGASLLREPSLWAAGQS</sequence>
<dbReference type="Proteomes" id="UP000239560">
    <property type="component" value="Unassembled WGS sequence"/>
</dbReference>
<proteinExistence type="predicted"/>
<protein>
    <submittedName>
        <fullName evidence="2">Uncharacterized protein</fullName>
    </submittedName>
</protein>
<feature type="compositionally biased region" description="Basic residues" evidence="1">
    <location>
        <begin position="13"/>
        <end position="23"/>
    </location>
</feature>
<feature type="compositionally biased region" description="Basic and acidic residues" evidence="1">
    <location>
        <begin position="45"/>
        <end position="54"/>
    </location>
</feature>
<reference evidence="2 3" key="1">
    <citation type="journal article" date="2018" name="Elife">
        <title>Functional genomics of lipid metabolism in the oleaginous yeast Rhodosporidium toruloides.</title>
        <authorList>
            <person name="Coradetti S.T."/>
            <person name="Pinel D."/>
            <person name="Geiselman G."/>
            <person name="Ito M."/>
            <person name="Mondo S."/>
            <person name="Reilly M.C."/>
            <person name="Cheng Y.F."/>
            <person name="Bauer S."/>
            <person name="Grigoriev I."/>
            <person name="Gladden J.M."/>
            <person name="Simmons B.A."/>
            <person name="Brem R."/>
            <person name="Arkin A.P."/>
            <person name="Skerker J.M."/>
        </authorList>
    </citation>
    <scope>NUCLEOTIDE SEQUENCE [LARGE SCALE GENOMIC DNA]</scope>
    <source>
        <strain evidence="2 3">NBRC 0880</strain>
    </source>
</reference>
<evidence type="ECO:0000313" key="3">
    <source>
        <dbReference type="Proteomes" id="UP000239560"/>
    </source>
</evidence>
<dbReference type="EMBL" id="LCTV02000005">
    <property type="protein sequence ID" value="PRQ75216.1"/>
    <property type="molecule type" value="Genomic_DNA"/>
</dbReference>
<comment type="caution">
    <text evidence="2">The sequence shown here is derived from an EMBL/GenBank/DDBJ whole genome shotgun (WGS) entry which is preliminary data.</text>
</comment>
<dbReference type="AlphaFoldDB" id="A0A2T0AB72"/>
<gene>
    <name evidence="2" type="ORF">AAT19DRAFT_14238</name>
</gene>
<accession>A0A2T0AB72</accession>